<reference evidence="2" key="3">
    <citation type="submission" date="2025-09" db="UniProtKB">
        <authorList>
            <consortium name="Ensembl"/>
        </authorList>
    </citation>
    <scope>IDENTIFICATION</scope>
    <source>
        <strain evidence="2">Isolate ISIS603380</strain>
    </source>
</reference>
<evidence type="ECO:0000313" key="2">
    <source>
        <dbReference type="Ensembl" id="ENSLAFP00000027827.1"/>
    </source>
</evidence>
<organism evidence="2 3">
    <name type="scientific">Loxodonta africana</name>
    <name type="common">African elephant</name>
    <dbReference type="NCBI Taxonomy" id="9785"/>
    <lineage>
        <taxon>Eukaryota</taxon>
        <taxon>Metazoa</taxon>
        <taxon>Chordata</taxon>
        <taxon>Craniata</taxon>
        <taxon>Vertebrata</taxon>
        <taxon>Euteleostomi</taxon>
        <taxon>Mammalia</taxon>
        <taxon>Eutheria</taxon>
        <taxon>Afrotheria</taxon>
        <taxon>Proboscidea</taxon>
        <taxon>Elephantidae</taxon>
        <taxon>Loxodonta</taxon>
    </lineage>
</organism>
<dbReference type="GeneTree" id="ENSGT00680000100508"/>
<sequence>MGNLALCLSCLEEWRSCAGARPRNPPPPAASQALLPPRISWAWCGPHSVELSEVMEVMEMVVMKGVQRGSSCGKWPPALVRLPTGCRLAGLRVGAAGLLGALAPNATAAASQLREQELLQHLLRERGPQRLQEAKNTEELRAQWERLVRQAEARSGLLWQIVLATQNFGAACRALLAELRQGWLGPGGHPGAMQCLQLVFWEAASWADDSEQVLENSWRLVELLAGTVVEAQLVRGQLQQLQEWAQLAGDGAVCVQQELLWALELGPLVPSLWTGLGVQLKLEGAASEHQGLKSKNRMLASPQRSVKLAWLSERLKQLTQHPSRSRPSHWAPWDLQGLPYRWCVARPRRWAWGPQGSPVSPAVLQAVGVPPGDLWSEAQEQDIGFMWGAAQGVWRGPVELAVLEEDLRWNSWLWAHAGAQSPRGGGGAVHSGGVSYPSAPLYPTLAILCPPHPPALSRPPTLEKTSLFAGHLEELLMLLPRLCSAVPCGTEVMLAQPGGPVELPRILGTAGLKHWTRAPGEGLDPKGLNQRWSGGLGSRASA</sequence>
<dbReference type="AlphaFoldDB" id="G3UJ19"/>
<dbReference type="eggNOG" id="KOG0516">
    <property type="taxonomic scope" value="Eukaryota"/>
</dbReference>
<dbReference type="HOGENOM" id="CLU_503053_0_0_1"/>
<dbReference type="InParanoid" id="G3UJ19"/>
<reference evidence="2 3" key="1">
    <citation type="submission" date="2009-06" db="EMBL/GenBank/DDBJ databases">
        <title>The Genome Sequence of Loxodonta africana (African elephant).</title>
        <authorList>
            <person name="Di Palma F."/>
            <person name="Heiman D."/>
            <person name="Young S."/>
            <person name="Johnson J."/>
            <person name="Lander E.S."/>
            <person name="Lindblad-Toh K."/>
        </authorList>
    </citation>
    <scope>NUCLEOTIDE SEQUENCE [LARGE SCALE GENOMIC DNA]</scope>
    <source>
        <strain evidence="2 3">Isolate ISIS603380</strain>
    </source>
</reference>
<keyword evidence="3" id="KW-1185">Reference proteome</keyword>
<dbReference type="Proteomes" id="UP000007646">
    <property type="component" value="Unassembled WGS sequence"/>
</dbReference>
<dbReference type="STRING" id="9785.ENSLAFP00000027827"/>
<evidence type="ECO:0000256" key="1">
    <source>
        <dbReference type="SAM" id="MobiDB-lite"/>
    </source>
</evidence>
<dbReference type="Ensembl" id="ENSLAFT00000028572.1">
    <property type="protein sequence ID" value="ENSLAFP00000027827.1"/>
    <property type="gene ID" value="ENSLAFG00000029313.1"/>
</dbReference>
<reference evidence="2" key="2">
    <citation type="submission" date="2025-08" db="UniProtKB">
        <authorList>
            <consortium name="Ensembl"/>
        </authorList>
    </citation>
    <scope>IDENTIFICATION</scope>
    <source>
        <strain evidence="2">Isolate ISIS603380</strain>
    </source>
</reference>
<name>G3UJ19_LOXAF</name>
<feature type="region of interest" description="Disordered" evidence="1">
    <location>
        <begin position="517"/>
        <end position="542"/>
    </location>
</feature>
<evidence type="ECO:0000313" key="3">
    <source>
        <dbReference type="Proteomes" id="UP000007646"/>
    </source>
</evidence>
<accession>G3UJ19</accession>
<protein>
    <submittedName>
        <fullName evidence="2">Uncharacterized protein</fullName>
    </submittedName>
</protein>
<proteinExistence type="predicted"/>